<name>A0A0M2KB30_9GAMM</name>
<dbReference type="RefSeq" id="WP_016191605.1">
    <property type="nucleotide sequence ID" value="NZ_CP013970.1"/>
</dbReference>
<dbReference type="PATRIC" id="fig|65700.7.peg.6138"/>
<proteinExistence type="predicted"/>
<evidence type="ECO:0000313" key="3">
    <source>
        <dbReference type="Proteomes" id="UP000033924"/>
    </source>
</evidence>
<dbReference type="Proteomes" id="UP000264980">
    <property type="component" value="Chromosome"/>
</dbReference>
<organism evidence="2 3">
    <name type="scientific">Erwinia tracheiphila</name>
    <dbReference type="NCBI Taxonomy" id="65700"/>
    <lineage>
        <taxon>Bacteria</taxon>
        <taxon>Pseudomonadati</taxon>
        <taxon>Pseudomonadota</taxon>
        <taxon>Gammaproteobacteria</taxon>
        <taxon>Enterobacterales</taxon>
        <taxon>Erwiniaceae</taxon>
        <taxon>Erwinia</taxon>
    </lineage>
</organism>
<evidence type="ECO:0000313" key="4">
    <source>
        <dbReference type="Proteomes" id="UP000264980"/>
    </source>
</evidence>
<gene>
    <name evidence="1" type="ORF">AV903_00720</name>
    <name evidence="2" type="ORF">SY86_24850</name>
</gene>
<dbReference type="Proteomes" id="UP000033924">
    <property type="component" value="Unassembled WGS sequence"/>
</dbReference>
<evidence type="ECO:0000313" key="2">
    <source>
        <dbReference type="EMBL" id="KKF34226.1"/>
    </source>
</evidence>
<sequence length="132" mass="15578">MSGYKVLFIFIALLQWARLGVIVNKMTVYRIPLGNSKSGDLEGAKTLFENNEKMFENTLLSKYAEDYRYFMLHETFTVLSVTHDMIEYTCKLNFYAGCTDQNETFDEHASVRYRIEDDHIVFELDETVWYPQ</sequence>
<dbReference type="AlphaFoldDB" id="A0A0M2KB30"/>
<dbReference type="EMBL" id="JXNU01000005">
    <property type="protein sequence ID" value="KKF34226.1"/>
    <property type="molecule type" value="Genomic_DNA"/>
</dbReference>
<accession>A0A0M2KB30</accession>
<dbReference type="EMBL" id="CP013970">
    <property type="protein sequence ID" value="AXF74959.1"/>
    <property type="molecule type" value="Genomic_DNA"/>
</dbReference>
<evidence type="ECO:0000313" key="1">
    <source>
        <dbReference type="EMBL" id="AXF74959.1"/>
    </source>
</evidence>
<keyword evidence="3" id="KW-1185">Reference proteome</keyword>
<protein>
    <submittedName>
        <fullName evidence="2">Uncharacterized protein</fullName>
    </submittedName>
</protein>
<reference evidence="1 4" key="2">
    <citation type="submission" date="2016-01" db="EMBL/GenBank/DDBJ databases">
        <authorList>
            <person name="Oliw E.H."/>
        </authorList>
    </citation>
    <scope>NUCLEOTIDE SEQUENCE [LARGE SCALE GENOMIC DNA]</scope>
    <source>
        <strain evidence="1 4">MDcuke</strain>
    </source>
</reference>
<reference evidence="2 3" key="1">
    <citation type="submission" date="2015-01" db="EMBL/GenBank/DDBJ databases">
        <title>Erwinia tracheiphila.</title>
        <authorList>
            <person name="Shapiro L.R."/>
        </authorList>
    </citation>
    <scope>NUCLEOTIDE SEQUENCE [LARGE SCALE GENOMIC DNA]</scope>
    <source>
        <strain evidence="2 3">BuffGH</strain>
    </source>
</reference>